<dbReference type="RefSeq" id="WP_284363686.1">
    <property type="nucleotide sequence ID" value="NZ_BSNI01000002.1"/>
</dbReference>
<proteinExistence type="predicted"/>
<feature type="signal peptide" evidence="1">
    <location>
        <begin position="1"/>
        <end position="30"/>
    </location>
</feature>
<organism evidence="2 3">
    <name type="scientific">Maritalea porphyrae</name>
    <dbReference type="NCBI Taxonomy" id="880732"/>
    <lineage>
        <taxon>Bacteria</taxon>
        <taxon>Pseudomonadati</taxon>
        <taxon>Pseudomonadota</taxon>
        <taxon>Alphaproteobacteria</taxon>
        <taxon>Hyphomicrobiales</taxon>
        <taxon>Devosiaceae</taxon>
        <taxon>Maritalea</taxon>
    </lineage>
</organism>
<comment type="caution">
    <text evidence="2">The sequence shown here is derived from an EMBL/GenBank/DDBJ whole genome shotgun (WGS) entry which is preliminary data.</text>
</comment>
<evidence type="ECO:0000313" key="2">
    <source>
        <dbReference type="EMBL" id="GLQ17496.1"/>
    </source>
</evidence>
<name>A0ABQ5USZ4_9HYPH</name>
<keyword evidence="3" id="KW-1185">Reference proteome</keyword>
<evidence type="ECO:0000313" key="3">
    <source>
        <dbReference type="Proteomes" id="UP001161405"/>
    </source>
</evidence>
<reference evidence="2" key="1">
    <citation type="journal article" date="2014" name="Int. J. Syst. Evol. Microbiol.">
        <title>Complete genome of a new Firmicutes species belonging to the dominant human colonic microbiota ('Ruminococcus bicirculans') reveals two chromosomes and a selective capacity to utilize plant glucans.</title>
        <authorList>
            <consortium name="NISC Comparative Sequencing Program"/>
            <person name="Wegmann U."/>
            <person name="Louis P."/>
            <person name="Goesmann A."/>
            <person name="Henrissat B."/>
            <person name="Duncan S.H."/>
            <person name="Flint H.J."/>
        </authorList>
    </citation>
    <scope>NUCLEOTIDE SEQUENCE</scope>
    <source>
        <strain evidence="2">NBRC 107169</strain>
    </source>
</reference>
<feature type="chain" id="PRO_5046537364" evidence="1">
    <location>
        <begin position="31"/>
        <end position="112"/>
    </location>
</feature>
<accession>A0ABQ5USZ4</accession>
<reference evidence="2" key="2">
    <citation type="submission" date="2023-01" db="EMBL/GenBank/DDBJ databases">
        <title>Draft genome sequence of Maritalea porphyrae strain NBRC 107169.</title>
        <authorList>
            <person name="Sun Q."/>
            <person name="Mori K."/>
        </authorList>
    </citation>
    <scope>NUCLEOTIDE SEQUENCE</scope>
    <source>
        <strain evidence="2">NBRC 107169</strain>
    </source>
</reference>
<dbReference type="Proteomes" id="UP001161405">
    <property type="component" value="Unassembled WGS sequence"/>
</dbReference>
<keyword evidence="1" id="KW-0732">Signal</keyword>
<evidence type="ECO:0000256" key="1">
    <source>
        <dbReference type="SAM" id="SignalP"/>
    </source>
</evidence>
<gene>
    <name evidence="2" type="ORF">GCM10007879_17450</name>
</gene>
<sequence length="112" mass="11433">MSVSRNTAQIVSVLMTTAILIAASSGASVAAPQAALTAGEKCTVTSGPNKGKTGTYGEDGWCEGDWGGTECVASKCKVATSAGVVRGKTKPAPRFKFKRVFMVSTSAEVLSN</sequence>
<dbReference type="EMBL" id="BSNI01000002">
    <property type="protein sequence ID" value="GLQ17496.1"/>
    <property type="molecule type" value="Genomic_DNA"/>
</dbReference>
<protein>
    <submittedName>
        <fullName evidence="2">Uncharacterized protein</fullName>
    </submittedName>
</protein>